<dbReference type="PROSITE" id="PS50157">
    <property type="entry name" value="ZINC_FINGER_C2H2_2"/>
    <property type="match status" value="1"/>
</dbReference>
<dbReference type="SMART" id="SM00355">
    <property type="entry name" value="ZnF_C2H2"/>
    <property type="match status" value="4"/>
</dbReference>
<evidence type="ECO:0000313" key="3">
    <source>
        <dbReference type="Proteomes" id="UP000694845"/>
    </source>
</evidence>
<evidence type="ECO:0000313" key="4">
    <source>
        <dbReference type="RefSeq" id="XP_022111380.1"/>
    </source>
</evidence>
<keyword evidence="1" id="KW-0863">Zinc-finger</keyword>
<dbReference type="InterPro" id="IPR013087">
    <property type="entry name" value="Znf_C2H2_type"/>
</dbReference>
<sequence>MYKCRHCHYRSNSPKTYSHHYAIHRYINNTSFPCGVPGCARAFRAYESFTSHLSRDHSNYRVSHSITAKSSDTSTSSECHNVQLGQVDLEDKLVDLTCTLCEMPCDQYSVLLAHLKEHIKNGAVVNCPFKGCTSQYRFISSLTSHLSRIHPTLPCKPVMPDSATGGGCPVMSPSVECTANDCNIGGSNLEMQEQAPAVEEDETDSDESLSDDVFLESVALFYLGLESKQHVPQSTLQKIVTGVCNFHDISQEQLQLQLKKTLEEEGIALDRIPLIVNEVFSSDLFHLVHNSHDGTLRSNYCRKKFYKEHLDFIALVSVCLGRDGKNLERHYQYVPIRETAEFFQDPSVQKQYKMKLNVASDIYEDFHSGEVFQKHELFGKYPDAVPFCSTRMLSRW</sequence>
<protein>
    <submittedName>
        <fullName evidence="4">Uncharacterized protein LOC110990610</fullName>
    </submittedName>
</protein>
<keyword evidence="1" id="KW-0479">Metal-binding</keyword>
<keyword evidence="3" id="KW-1185">Reference proteome</keyword>
<name>A0A8B8A352_ACAPL</name>
<dbReference type="Proteomes" id="UP000694845">
    <property type="component" value="Unplaced"/>
</dbReference>
<dbReference type="GeneID" id="110990610"/>
<feature type="domain" description="C2H2-type" evidence="2">
    <location>
        <begin position="32"/>
        <end position="62"/>
    </location>
</feature>
<dbReference type="GO" id="GO:0008270">
    <property type="term" value="F:zinc ion binding"/>
    <property type="evidence" value="ECO:0007669"/>
    <property type="project" value="UniProtKB-KW"/>
</dbReference>
<reference evidence="4" key="1">
    <citation type="submission" date="2025-08" db="UniProtKB">
        <authorList>
            <consortium name="RefSeq"/>
        </authorList>
    </citation>
    <scope>IDENTIFICATION</scope>
</reference>
<gene>
    <name evidence="4" type="primary">LOC110990610</name>
</gene>
<dbReference type="AlphaFoldDB" id="A0A8B8A352"/>
<dbReference type="RefSeq" id="XP_022111380.1">
    <property type="nucleotide sequence ID" value="XM_022255688.1"/>
</dbReference>
<organism evidence="3 4">
    <name type="scientific">Acanthaster planci</name>
    <name type="common">Crown-of-thorns starfish</name>
    <dbReference type="NCBI Taxonomy" id="133434"/>
    <lineage>
        <taxon>Eukaryota</taxon>
        <taxon>Metazoa</taxon>
        <taxon>Echinodermata</taxon>
        <taxon>Eleutherozoa</taxon>
        <taxon>Asterozoa</taxon>
        <taxon>Asteroidea</taxon>
        <taxon>Valvatacea</taxon>
        <taxon>Valvatida</taxon>
        <taxon>Acanthasteridae</taxon>
        <taxon>Acanthaster</taxon>
    </lineage>
</organism>
<evidence type="ECO:0000256" key="1">
    <source>
        <dbReference type="PROSITE-ProRule" id="PRU00042"/>
    </source>
</evidence>
<evidence type="ECO:0000259" key="2">
    <source>
        <dbReference type="PROSITE" id="PS50157"/>
    </source>
</evidence>
<proteinExistence type="predicted"/>
<keyword evidence="1" id="KW-0862">Zinc</keyword>
<dbReference type="KEGG" id="aplc:110990610"/>
<dbReference type="OrthoDB" id="9995178at2759"/>
<dbReference type="PROSITE" id="PS00028">
    <property type="entry name" value="ZINC_FINGER_C2H2_1"/>
    <property type="match status" value="3"/>
</dbReference>
<dbReference type="OMA" id="ECTANDC"/>
<accession>A0A8B8A352</accession>